<dbReference type="PANTHER" id="PTHR47936:SF1">
    <property type="entry name" value="PENTATRICOPEPTIDE REPEAT-CONTAINING PROTEIN GUN1, CHLOROPLASTIC"/>
    <property type="match status" value="1"/>
</dbReference>
<feature type="domain" description="PROP1-like PPR" evidence="5">
    <location>
        <begin position="119"/>
        <end position="272"/>
    </location>
</feature>
<feature type="repeat" description="PPR" evidence="2">
    <location>
        <begin position="152"/>
        <end position="186"/>
    </location>
</feature>
<keyword evidence="4" id="KW-0812">Transmembrane</keyword>
<dbReference type="InterPro" id="IPR011990">
    <property type="entry name" value="TPR-like_helical_dom_sf"/>
</dbReference>
<keyword evidence="1" id="KW-0677">Repeat</keyword>
<dbReference type="OMA" id="NCYSEMR"/>
<proteinExistence type="predicted"/>
<evidence type="ECO:0000256" key="3">
    <source>
        <dbReference type="SAM" id="MobiDB-lite"/>
    </source>
</evidence>
<dbReference type="VEuPathDB" id="TriTrypDB:Lsey_0211_0160"/>
<evidence type="ECO:0000259" key="5">
    <source>
        <dbReference type="Pfam" id="PF17177"/>
    </source>
</evidence>
<dbReference type="PANTHER" id="PTHR47936">
    <property type="entry name" value="PPR_LONG DOMAIN-CONTAINING PROTEIN"/>
    <property type="match status" value="1"/>
</dbReference>
<keyword evidence="7" id="KW-1185">Reference proteome</keyword>
<feature type="repeat" description="PPR" evidence="2">
    <location>
        <begin position="187"/>
        <end position="221"/>
    </location>
</feature>
<sequence length="379" mass="42817">MQRLPSCRCGVESRRFFQYPRGASYFSRFTLRGNCRARRTVHFTDAACTAARRGYATPQSPSALHATTQSSNARRPPSSSAGTPLFSATGLDGADVPLNTPEEVECAFACSVRERTVSNAQLRRYLERLEAKDYALSLAAVRGAKQGGLRVNAGSYEALLNCLMQGGQLRASMELYQQMLEQHMTPTPNMYAALMELCLQRGMPKQCQSLFNDLQKRGVRPSARNYELMIVSLSTEVPPQWEQAIAVFDKIAGERRSRVTAQTYNALMQVYTNMEPFDWRVVYNCYMEMRQRRPRIRLEWESYLILREALRKGGAGYVRRGVAYLDAWISVTPLRSWSFLLGVAVYFAVMMVIKSLLSYAIVCYFEATRTSAAESVLPL</sequence>
<evidence type="ECO:0000313" key="6">
    <source>
        <dbReference type="EMBL" id="KPI85061.1"/>
    </source>
</evidence>
<gene>
    <name evidence="6" type="ORF">ABL78_5899</name>
</gene>
<dbReference type="InterPro" id="IPR002885">
    <property type="entry name" value="PPR_rpt"/>
</dbReference>
<dbReference type="OrthoDB" id="185373at2759"/>
<feature type="region of interest" description="Disordered" evidence="3">
    <location>
        <begin position="57"/>
        <end position="86"/>
    </location>
</feature>
<keyword evidence="4" id="KW-1133">Transmembrane helix</keyword>
<evidence type="ECO:0000256" key="4">
    <source>
        <dbReference type="SAM" id="Phobius"/>
    </source>
</evidence>
<reference evidence="6 7" key="1">
    <citation type="journal article" date="2015" name="PLoS Pathog.">
        <title>Leptomonas seymouri: Adaptations to the Dixenous Life Cycle Analyzed by Genome Sequencing, Transcriptome Profiling and Co-infection with Leishmania donovani.</title>
        <authorList>
            <person name="Kraeva N."/>
            <person name="Butenko A."/>
            <person name="Hlavacova J."/>
            <person name="Kostygov A."/>
            <person name="Myskova J."/>
            <person name="Grybchuk D."/>
            <person name="Lestinova T."/>
            <person name="Votypka J."/>
            <person name="Volf P."/>
            <person name="Opperdoes F."/>
            <person name="Flegontov P."/>
            <person name="Lukes J."/>
            <person name="Yurchenko V."/>
        </authorList>
    </citation>
    <scope>NUCLEOTIDE SEQUENCE [LARGE SCALE GENOMIC DNA]</scope>
    <source>
        <strain evidence="6 7">ATCC 30220</strain>
    </source>
</reference>
<dbReference type="EMBL" id="LJSK01000211">
    <property type="protein sequence ID" value="KPI85061.1"/>
    <property type="molecule type" value="Genomic_DNA"/>
</dbReference>
<evidence type="ECO:0000256" key="1">
    <source>
        <dbReference type="ARBA" id="ARBA00022737"/>
    </source>
</evidence>
<feature type="compositionally biased region" description="Polar residues" evidence="3">
    <location>
        <begin position="57"/>
        <end position="69"/>
    </location>
</feature>
<feature type="compositionally biased region" description="Low complexity" evidence="3">
    <location>
        <begin position="70"/>
        <end position="81"/>
    </location>
</feature>
<dbReference type="Gene3D" id="1.25.40.10">
    <property type="entry name" value="Tetratricopeptide repeat domain"/>
    <property type="match status" value="1"/>
</dbReference>
<feature type="transmembrane region" description="Helical" evidence="4">
    <location>
        <begin position="339"/>
        <end position="365"/>
    </location>
</feature>
<dbReference type="AlphaFoldDB" id="A0A0N1HW81"/>
<name>A0A0N1HW81_LEPSE</name>
<keyword evidence="4" id="KW-0472">Membrane</keyword>
<dbReference type="Proteomes" id="UP000038009">
    <property type="component" value="Unassembled WGS sequence"/>
</dbReference>
<dbReference type="GO" id="GO:0009507">
    <property type="term" value="C:chloroplast"/>
    <property type="evidence" value="ECO:0007669"/>
    <property type="project" value="TreeGrafter"/>
</dbReference>
<accession>A0A0N1HW81</accession>
<evidence type="ECO:0000313" key="7">
    <source>
        <dbReference type="Proteomes" id="UP000038009"/>
    </source>
</evidence>
<dbReference type="Pfam" id="PF17177">
    <property type="entry name" value="PPR_long"/>
    <property type="match status" value="1"/>
</dbReference>
<dbReference type="GO" id="GO:0031930">
    <property type="term" value="P:mitochondria-nucleus signaling pathway"/>
    <property type="evidence" value="ECO:0007669"/>
    <property type="project" value="TreeGrafter"/>
</dbReference>
<protein>
    <recommendedName>
        <fullName evidence="5">PROP1-like PPR domain-containing protein</fullName>
    </recommendedName>
</protein>
<comment type="caution">
    <text evidence="6">The sequence shown here is derived from an EMBL/GenBank/DDBJ whole genome shotgun (WGS) entry which is preliminary data.</text>
</comment>
<dbReference type="InterPro" id="IPR033443">
    <property type="entry name" value="PROP1-like_PPR_dom"/>
</dbReference>
<evidence type="ECO:0000256" key="2">
    <source>
        <dbReference type="PROSITE-ProRule" id="PRU00708"/>
    </source>
</evidence>
<dbReference type="PROSITE" id="PS51375">
    <property type="entry name" value="PPR"/>
    <property type="match status" value="2"/>
</dbReference>
<organism evidence="6 7">
    <name type="scientific">Leptomonas seymouri</name>
    <dbReference type="NCBI Taxonomy" id="5684"/>
    <lineage>
        <taxon>Eukaryota</taxon>
        <taxon>Discoba</taxon>
        <taxon>Euglenozoa</taxon>
        <taxon>Kinetoplastea</taxon>
        <taxon>Metakinetoplastina</taxon>
        <taxon>Trypanosomatida</taxon>
        <taxon>Trypanosomatidae</taxon>
        <taxon>Leishmaniinae</taxon>
        <taxon>Leptomonas</taxon>
    </lineage>
</organism>
<dbReference type="NCBIfam" id="TIGR00756">
    <property type="entry name" value="PPR"/>
    <property type="match status" value="1"/>
</dbReference>